<feature type="domain" description="Thiolase C-terminal" evidence="5">
    <location>
        <begin position="302"/>
        <end position="409"/>
    </location>
</feature>
<dbReference type="SUPFAM" id="SSF53901">
    <property type="entry name" value="Thiolase-like"/>
    <property type="match status" value="2"/>
</dbReference>
<organism evidence="6 7">
    <name type="scientific">Passalora fulva</name>
    <name type="common">Tomato leaf mold</name>
    <name type="synonym">Cladosporium fulvum</name>
    <dbReference type="NCBI Taxonomy" id="5499"/>
    <lineage>
        <taxon>Eukaryota</taxon>
        <taxon>Fungi</taxon>
        <taxon>Dikarya</taxon>
        <taxon>Ascomycota</taxon>
        <taxon>Pezizomycotina</taxon>
        <taxon>Dothideomycetes</taxon>
        <taxon>Dothideomycetidae</taxon>
        <taxon>Mycosphaerellales</taxon>
        <taxon>Mycosphaerellaceae</taxon>
        <taxon>Fulvia</taxon>
    </lineage>
</organism>
<dbReference type="AlphaFoldDB" id="A0A9Q8LBY0"/>
<evidence type="ECO:0000313" key="6">
    <source>
        <dbReference type="EMBL" id="UJO14617.1"/>
    </source>
</evidence>
<protein>
    <recommendedName>
        <fullName evidence="8">Thiolase-like protein type 1 additional C-terminal domain-containing protein</fullName>
    </recommendedName>
</protein>
<evidence type="ECO:0000256" key="1">
    <source>
        <dbReference type="ARBA" id="ARBA00010982"/>
    </source>
</evidence>
<keyword evidence="2" id="KW-0808">Transferase</keyword>
<evidence type="ECO:0000256" key="3">
    <source>
        <dbReference type="ARBA" id="ARBA00023315"/>
    </source>
</evidence>
<evidence type="ECO:0000313" key="7">
    <source>
        <dbReference type="Proteomes" id="UP000756132"/>
    </source>
</evidence>
<gene>
    <name evidence="6" type="ORF">CLAFUR5_02376</name>
</gene>
<dbReference type="GeneID" id="71982254"/>
<dbReference type="InterPro" id="IPR040771">
    <property type="entry name" value="TLP1_add_C"/>
</dbReference>
<dbReference type="Gene3D" id="3.40.47.10">
    <property type="match status" value="1"/>
</dbReference>
<dbReference type="InterPro" id="IPR055140">
    <property type="entry name" value="Thiolase_C_2"/>
</dbReference>
<reference evidence="6" key="2">
    <citation type="journal article" date="2022" name="Microb. Genom.">
        <title>A chromosome-scale genome assembly of the tomato pathogen Cladosporium fulvum reveals a compartmentalized genome architecture and the presence of a dispensable chromosome.</title>
        <authorList>
            <person name="Zaccaron A.Z."/>
            <person name="Chen L.H."/>
            <person name="Samaras A."/>
            <person name="Stergiopoulos I."/>
        </authorList>
    </citation>
    <scope>NUCLEOTIDE SEQUENCE</scope>
    <source>
        <strain evidence="6">Race5_Kim</strain>
    </source>
</reference>
<name>A0A9Q8LBY0_PASFU</name>
<dbReference type="OrthoDB" id="435240at2759"/>
<dbReference type="Gene3D" id="2.40.50.840">
    <property type="match status" value="1"/>
</dbReference>
<dbReference type="Pfam" id="PF18313">
    <property type="entry name" value="TLP1_add_C"/>
    <property type="match status" value="1"/>
</dbReference>
<dbReference type="EMBL" id="CP090164">
    <property type="protein sequence ID" value="UJO14617.1"/>
    <property type="molecule type" value="Genomic_DNA"/>
</dbReference>
<dbReference type="PANTHER" id="PTHR18919">
    <property type="entry name" value="ACETYL-COA C-ACYLTRANSFERASE"/>
    <property type="match status" value="1"/>
</dbReference>
<sequence length="519" mass="56254">MSGSSRRTPVIIGVGDFVNRSKKVQDAIEPAQLMILAIQEAIKDTGLDASTLSALQSSIDSIDVVRSWTWPCDYPNLIAEKLGFKPLHAHYSDHGGNQPAYLLDDAARRVSKGECNVAVITGGEALASLTAYAAAKKMPPPGWTPPTEDVDSVFSPTTRKLEPSLGERHSIGNPIQLYPLYENSFRAHHGQSLKANHAESAQMYADFAKVAEQNQYAWNYGSPAETVESIGTVSKKNRMICLPYPLLMNAFNTVNCAAACIVTTAQHARDLGISPEKLIYPLGGAGTSDSNDFWLRPTFWWSPSISRSLDAAFEVSAVQKDEIDLYDFYSCFPIVPKLACKHLGLPTTGGQKPITLLGGLTSFGGAGNNYSMHAISEMVRQLRGGRGNTGLILANGGWVTYQHVVLLSRSPRSDGLPYPDQAPLPKVVADVHVPPVVERAEGDAVVETCTVEYGRDGKPSMGHVVGRLRTGQRFLANHADDRTLQELCSRDVEPILRSGKVITSADGRNLFSFGESSKL</sequence>
<dbReference type="GO" id="GO:0016746">
    <property type="term" value="F:acyltransferase activity"/>
    <property type="evidence" value="ECO:0007669"/>
    <property type="project" value="UniProtKB-KW"/>
</dbReference>
<accession>A0A9Q8LBY0</accession>
<comment type="similarity">
    <text evidence="1">Belongs to the thiolase-like superfamily. Thiolase family.</text>
</comment>
<proteinExistence type="inferred from homology"/>
<evidence type="ECO:0000259" key="5">
    <source>
        <dbReference type="Pfam" id="PF22691"/>
    </source>
</evidence>
<evidence type="ECO:0000256" key="2">
    <source>
        <dbReference type="ARBA" id="ARBA00022679"/>
    </source>
</evidence>
<dbReference type="Proteomes" id="UP000756132">
    <property type="component" value="Chromosome 2"/>
</dbReference>
<dbReference type="KEGG" id="ffu:CLAFUR5_02376"/>
<keyword evidence="3" id="KW-0012">Acyltransferase</keyword>
<evidence type="ECO:0000259" key="4">
    <source>
        <dbReference type="Pfam" id="PF18313"/>
    </source>
</evidence>
<dbReference type="Pfam" id="PF22691">
    <property type="entry name" value="Thiolase_C_1"/>
    <property type="match status" value="1"/>
</dbReference>
<dbReference type="PANTHER" id="PTHR18919:SF139">
    <property type="entry name" value="THIOLASE-LIKE PROTEIN TYPE 1 ADDITIONAL C-TERMINAL DOMAIN-CONTAINING PROTEIN"/>
    <property type="match status" value="1"/>
</dbReference>
<dbReference type="InterPro" id="IPR016039">
    <property type="entry name" value="Thiolase-like"/>
</dbReference>
<reference evidence="6" key="1">
    <citation type="submission" date="2021-12" db="EMBL/GenBank/DDBJ databases">
        <authorList>
            <person name="Zaccaron A."/>
            <person name="Stergiopoulos I."/>
        </authorList>
    </citation>
    <scope>NUCLEOTIDE SEQUENCE</scope>
    <source>
        <strain evidence="6">Race5_Kim</strain>
    </source>
</reference>
<evidence type="ECO:0008006" key="8">
    <source>
        <dbReference type="Google" id="ProtNLM"/>
    </source>
</evidence>
<keyword evidence="7" id="KW-1185">Reference proteome</keyword>
<dbReference type="OMA" id="YGPVGGE"/>
<feature type="domain" description="Thiolase-like protein type 1 additional C-terminal" evidence="4">
    <location>
        <begin position="423"/>
        <end position="500"/>
    </location>
</feature>
<dbReference type="RefSeq" id="XP_047758983.1">
    <property type="nucleotide sequence ID" value="XM_047901524.1"/>
</dbReference>